<evidence type="ECO:0000256" key="3">
    <source>
        <dbReference type="ARBA" id="ARBA00022676"/>
    </source>
</evidence>
<comment type="subcellular location">
    <subcellularLocation>
        <location evidence="5">Golgi apparatus</location>
        <location evidence="5">Golgi stack membrane</location>
        <topology evidence="5">Single-pass type II membrane protein</topology>
    </subcellularLocation>
</comment>
<feature type="domain" description="Fucosyltransferase C-terminal" evidence="6">
    <location>
        <begin position="133"/>
        <end position="304"/>
    </location>
</feature>
<dbReference type="Gene3D" id="3.40.50.11660">
    <property type="entry name" value="Glycosyl transferase family 10, C-terminal domain"/>
    <property type="match status" value="1"/>
</dbReference>
<dbReference type="SUPFAM" id="SSF53756">
    <property type="entry name" value="UDP-Glycosyltransferase/glycogen phosphorylase"/>
    <property type="match status" value="1"/>
</dbReference>
<evidence type="ECO:0000256" key="2">
    <source>
        <dbReference type="ARBA" id="ARBA00008919"/>
    </source>
</evidence>
<keyword evidence="5" id="KW-0472">Membrane</keyword>
<feature type="transmembrane region" description="Helical" evidence="5">
    <location>
        <begin position="20"/>
        <end position="38"/>
    </location>
</feature>
<keyword evidence="4 5" id="KW-0808">Transferase</keyword>
<dbReference type="FunCoup" id="A7S634">
    <property type="interactions" value="19"/>
</dbReference>
<dbReference type="GO" id="GO:0046920">
    <property type="term" value="F:alpha-(1-&gt;3)-fucosyltransferase activity"/>
    <property type="evidence" value="ECO:0000318"/>
    <property type="project" value="GO_Central"/>
</dbReference>
<evidence type="ECO:0000256" key="1">
    <source>
        <dbReference type="ARBA" id="ARBA00004922"/>
    </source>
</evidence>
<evidence type="ECO:0000256" key="5">
    <source>
        <dbReference type="RuleBase" id="RU003832"/>
    </source>
</evidence>
<evidence type="ECO:0000313" key="8">
    <source>
        <dbReference type="Proteomes" id="UP000001593"/>
    </source>
</evidence>
<keyword evidence="5" id="KW-0333">Golgi apparatus</keyword>
<dbReference type="PANTHER" id="PTHR11929:SF145">
    <property type="entry name" value="ALPHA-(1,3)-FUCOSYLTRANSFERASE FUT-1"/>
    <property type="match status" value="1"/>
</dbReference>
<keyword evidence="5" id="KW-1133">Transmembrane helix</keyword>
<protein>
    <recommendedName>
        <fullName evidence="5">Fucosyltransferase</fullName>
        <ecNumber evidence="5">2.4.1.-</ecNumber>
    </recommendedName>
</protein>
<dbReference type="HOGENOM" id="CLU_032075_2_1_1"/>
<evidence type="ECO:0000313" key="7">
    <source>
        <dbReference type="EMBL" id="EDO40870.1"/>
    </source>
</evidence>
<dbReference type="OMA" id="FTRNHAN"/>
<dbReference type="PANTHER" id="PTHR11929">
    <property type="entry name" value="ALPHA- 1,3 -FUCOSYLTRANSFERASE"/>
    <property type="match status" value="1"/>
</dbReference>
<dbReference type="AlphaFoldDB" id="A7S634"/>
<sequence length="341" mass="39827">MGASGRTETTGKRKTSLRKWCFLLTITFAIVLILFYSLQIKPDNTILKENITNFDEEKFQVIKRMLENLKKERGEQITWRKSPVNVPESHIVNDVFNWTMSFRPSSDIFRPYGFYYPVDKNYERPESLLEFLESKDLLAVWLASHCGLLRDKYIRRLKQFMNIDVYGKCGSGVGGTSGKCIQDSPDCKKHLKRYKFFFAFENSFCTDYITEKYWFSLMLGVVPVVLGGASYDETVAIPGSYINAMNFTSIKALAEYLKRLDNNDKEYNKFFEWRNKYKVVASAPWACQLCAALHIDQKPKVQDHLDVFWGRYQQCGRKEDFIKKVINEQPLTPIKHKYSGR</sequence>
<name>A7S634_NEMVE</name>
<organism evidence="7 8">
    <name type="scientific">Nematostella vectensis</name>
    <name type="common">Starlet sea anemone</name>
    <dbReference type="NCBI Taxonomy" id="45351"/>
    <lineage>
        <taxon>Eukaryota</taxon>
        <taxon>Metazoa</taxon>
        <taxon>Cnidaria</taxon>
        <taxon>Anthozoa</taxon>
        <taxon>Hexacorallia</taxon>
        <taxon>Actiniaria</taxon>
        <taxon>Edwardsiidae</taxon>
        <taxon>Nematostella</taxon>
    </lineage>
</organism>
<keyword evidence="3 5" id="KW-0328">Glycosyltransferase</keyword>
<dbReference type="InParanoid" id="A7S634"/>
<evidence type="ECO:0000259" key="6">
    <source>
        <dbReference type="Pfam" id="PF00852"/>
    </source>
</evidence>
<accession>A7S634</accession>
<dbReference type="InterPro" id="IPR001503">
    <property type="entry name" value="Glyco_trans_10"/>
</dbReference>
<evidence type="ECO:0000256" key="4">
    <source>
        <dbReference type="ARBA" id="ARBA00022679"/>
    </source>
</evidence>
<dbReference type="EMBL" id="DS469585">
    <property type="protein sequence ID" value="EDO40870.1"/>
    <property type="molecule type" value="Genomic_DNA"/>
</dbReference>
<proteinExistence type="inferred from homology"/>
<dbReference type="InterPro" id="IPR038577">
    <property type="entry name" value="GT10-like_C_sf"/>
</dbReference>
<comment type="similarity">
    <text evidence="2 5">Belongs to the glycosyltransferase 10 family.</text>
</comment>
<dbReference type="GO" id="GO:0032580">
    <property type="term" value="C:Golgi cisterna membrane"/>
    <property type="evidence" value="ECO:0007669"/>
    <property type="project" value="UniProtKB-SubCell"/>
</dbReference>
<dbReference type="InterPro" id="IPR055270">
    <property type="entry name" value="Glyco_tran_10_C"/>
</dbReference>
<dbReference type="UniPathway" id="UPA00378"/>
<dbReference type="PhylomeDB" id="A7S634"/>
<dbReference type="Pfam" id="PF00852">
    <property type="entry name" value="Glyco_transf_10"/>
    <property type="match status" value="1"/>
</dbReference>
<dbReference type="Proteomes" id="UP000001593">
    <property type="component" value="Unassembled WGS sequence"/>
</dbReference>
<reference evidence="7 8" key="1">
    <citation type="journal article" date="2007" name="Science">
        <title>Sea anemone genome reveals ancestral eumetazoan gene repertoire and genomic organization.</title>
        <authorList>
            <person name="Putnam N.H."/>
            <person name="Srivastava M."/>
            <person name="Hellsten U."/>
            <person name="Dirks B."/>
            <person name="Chapman J."/>
            <person name="Salamov A."/>
            <person name="Terry A."/>
            <person name="Shapiro H."/>
            <person name="Lindquist E."/>
            <person name="Kapitonov V.V."/>
            <person name="Jurka J."/>
            <person name="Genikhovich G."/>
            <person name="Grigoriev I.V."/>
            <person name="Lucas S.M."/>
            <person name="Steele R.E."/>
            <person name="Finnerty J.R."/>
            <person name="Technau U."/>
            <person name="Martindale M.Q."/>
            <person name="Rokhsar D.S."/>
        </authorList>
    </citation>
    <scope>NUCLEOTIDE SEQUENCE [LARGE SCALE GENOMIC DNA]</scope>
    <source>
        <strain evidence="8">CH2 X CH6</strain>
    </source>
</reference>
<keyword evidence="5" id="KW-0812">Transmembrane</keyword>
<dbReference type="eggNOG" id="KOG2619">
    <property type="taxonomic scope" value="Eukaryota"/>
</dbReference>
<gene>
    <name evidence="7" type="ORF">NEMVEDRAFT_v1g207376</name>
</gene>
<keyword evidence="8" id="KW-1185">Reference proteome</keyword>
<dbReference type="EC" id="2.4.1.-" evidence="5"/>
<comment type="pathway">
    <text evidence="1">Protein modification; protein glycosylation.</text>
</comment>
<dbReference type="FunFam" id="3.40.50.11660:FF:000006">
    <property type="entry name" value="Alpha-(1,3)-fucosyltransferase C"/>
    <property type="match status" value="1"/>
</dbReference>